<evidence type="ECO:0000313" key="10">
    <source>
        <dbReference type="EMBL" id="PNR95045.1"/>
    </source>
</evidence>
<dbReference type="InterPro" id="IPR038135">
    <property type="entry name" value="Methylthiotransferase_N_sf"/>
</dbReference>
<accession>A0A2K1NWY6</accession>
<dbReference type="PANTHER" id="PTHR11918:SF45">
    <property type="entry name" value="THREONYLCARBAMOYLADENOSINE TRNA METHYLTHIOTRANSFERASE"/>
    <property type="match status" value="1"/>
</dbReference>
<keyword evidence="6" id="KW-0408">Iron</keyword>
<sequence length="434" mass="50259">MNRKVSFITFGCKMNQAESQALAEKLSPYYDVVFEEKMGESDIYILNTCGVTSEAERKVRQTIRRLKRLNENSKIIATGCYSVSDPEELKKSGADLVLGNLEKKQIDGLLDEEGIYSDKYFWYHNEKYDILVPDEPYGNRTRAFLPIEEGCINSCTFCKIKFLRGLKIVSLQKKDVIKSIEKFIEKGYKEIVLTGTNLGYYGLDNSETLEELLNQIGKSFADKEVRIRITSLYPEIITDNLSAILNTYPIFERHIHLSIQHFSDKILESMNRKYNRKMIYKAIENLRKYDSNFSITCDLIVGFPGENEEDLRIMFDSIEELRLLKVHSFRYSPREGTVAARMKNQVPGKEKKERLSQLNKIADLSRKNYLKSMMGAKVNVLAESHLKDVFFGYDEYYIPHYIQFHDIKIEKGQFLQTEISSLSKENKGVVSNVL</sequence>
<dbReference type="SFLD" id="SFLDS00029">
    <property type="entry name" value="Radical_SAM"/>
    <property type="match status" value="1"/>
</dbReference>
<dbReference type="InterPro" id="IPR020612">
    <property type="entry name" value="Methylthiotransferase_CS"/>
</dbReference>
<dbReference type="SUPFAM" id="SSF102114">
    <property type="entry name" value="Radical SAM enzymes"/>
    <property type="match status" value="1"/>
</dbReference>
<proteinExistence type="predicted"/>
<dbReference type="PROSITE" id="PS01278">
    <property type="entry name" value="MTTASE_RADICAL"/>
    <property type="match status" value="1"/>
</dbReference>
<dbReference type="InterPro" id="IPR005839">
    <property type="entry name" value="Methylthiotransferase"/>
</dbReference>
<name>A0A2K1NWY6_9BACT</name>
<evidence type="ECO:0000256" key="6">
    <source>
        <dbReference type="ARBA" id="ARBA00023004"/>
    </source>
</evidence>
<evidence type="ECO:0000259" key="9">
    <source>
        <dbReference type="PROSITE" id="PS51918"/>
    </source>
</evidence>
<dbReference type="AlphaFoldDB" id="A0A2K1NWY6"/>
<dbReference type="PROSITE" id="PS51449">
    <property type="entry name" value="MTTASE_N"/>
    <property type="match status" value="1"/>
</dbReference>
<evidence type="ECO:0000256" key="3">
    <source>
        <dbReference type="ARBA" id="ARBA00022679"/>
    </source>
</evidence>
<dbReference type="NCBIfam" id="TIGR00089">
    <property type="entry name" value="MiaB/RimO family radical SAM methylthiotransferase"/>
    <property type="match status" value="1"/>
</dbReference>
<dbReference type="RefSeq" id="WP_103067700.1">
    <property type="nucleotide sequence ID" value="NZ_AZRL01000022.1"/>
</dbReference>
<dbReference type="Pfam" id="PF00919">
    <property type="entry name" value="UPF0004"/>
    <property type="match status" value="1"/>
</dbReference>
<comment type="caution">
    <text evidence="10">The sequence shown here is derived from an EMBL/GenBank/DDBJ whole genome shotgun (WGS) entry which is preliminary data.</text>
</comment>
<dbReference type="SFLD" id="SFLDG01061">
    <property type="entry name" value="methylthiotransferase"/>
    <property type="match status" value="1"/>
</dbReference>
<keyword evidence="2" id="KW-0004">4Fe-4S</keyword>
<organism evidence="10 11">
    <name type="scientific">Petrotoga olearia DSM 13574</name>
    <dbReference type="NCBI Taxonomy" id="1122955"/>
    <lineage>
        <taxon>Bacteria</taxon>
        <taxon>Thermotogati</taxon>
        <taxon>Thermotogota</taxon>
        <taxon>Thermotogae</taxon>
        <taxon>Petrotogales</taxon>
        <taxon>Petrotogaceae</taxon>
        <taxon>Petrotoga</taxon>
    </lineage>
</organism>
<evidence type="ECO:0000256" key="1">
    <source>
        <dbReference type="ARBA" id="ARBA00001966"/>
    </source>
</evidence>
<gene>
    <name evidence="10" type="ORF">X929_09325</name>
</gene>
<evidence type="ECO:0000313" key="11">
    <source>
        <dbReference type="Proteomes" id="UP000236434"/>
    </source>
</evidence>
<dbReference type="Gene3D" id="3.80.30.20">
    <property type="entry name" value="tm_1862 like domain"/>
    <property type="match status" value="1"/>
</dbReference>
<dbReference type="Gene3D" id="3.40.50.12160">
    <property type="entry name" value="Methylthiotransferase, N-terminal domain"/>
    <property type="match status" value="1"/>
</dbReference>
<dbReference type="GO" id="GO:0046872">
    <property type="term" value="F:metal ion binding"/>
    <property type="evidence" value="ECO:0007669"/>
    <property type="project" value="UniProtKB-KW"/>
</dbReference>
<keyword evidence="7" id="KW-0411">Iron-sulfur</keyword>
<dbReference type="PANTHER" id="PTHR11918">
    <property type="entry name" value="RADICAL SAM PROTEINS"/>
    <property type="match status" value="1"/>
</dbReference>
<keyword evidence="5" id="KW-0479">Metal-binding</keyword>
<dbReference type="SMART" id="SM00729">
    <property type="entry name" value="Elp3"/>
    <property type="match status" value="1"/>
</dbReference>
<dbReference type="Proteomes" id="UP000236434">
    <property type="component" value="Unassembled WGS sequence"/>
</dbReference>
<dbReference type="PROSITE" id="PS51918">
    <property type="entry name" value="RADICAL_SAM"/>
    <property type="match status" value="1"/>
</dbReference>
<reference evidence="10 11" key="1">
    <citation type="submission" date="2013-12" db="EMBL/GenBank/DDBJ databases">
        <title>Comparative genomics of Petrotoga isolates.</title>
        <authorList>
            <person name="Nesbo C.L."/>
            <person name="Charchuk R."/>
            <person name="Chow K."/>
        </authorList>
    </citation>
    <scope>NUCLEOTIDE SEQUENCE [LARGE SCALE GENOMIC DNA]</scope>
    <source>
        <strain evidence="10 11">DSM 13574</strain>
    </source>
</reference>
<dbReference type="OrthoDB" id="9805215at2"/>
<dbReference type="GO" id="GO:0035598">
    <property type="term" value="F:tRNA (N(6)-L-threonylcarbamoyladenosine(37)-C(2))-methylthiotransferase activity"/>
    <property type="evidence" value="ECO:0007669"/>
    <property type="project" value="TreeGrafter"/>
</dbReference>
<evidence type="ECO:0000256" key="4">
    <source>
        <dbReference type="ARBA" id="ARBA00022691"/>
    </source>
</evidence>
<dbReference type="InterPro" id="IPR058240">
    <property type="entry name" value="rSAM_sf"/>
</dbReference>
<protein>
    <submittedName>
        <fullName evidence="10">Radical SAM protein</fullName>
    </submittedName>
</protein>
<comment type="cofactor">
    <cofactor evidence="1">
        <name>[4Fe-4S] cluster</name>
        <dbReference type="ChEBI" id="CHEBI:49883"/>
    </cofactor>
</comment>
<feature type="domain" description="Radical SAM core" evidence="9">
    <location>
        <begin position="137"/>
        <end position="371"/>
    </location>
</feature>
<dbReference type="InterPro" id="IPR013848">
    <property type="entry name" value="Methylthiotransferase_N"/>
</dbReference>
<dbReference type="GO" id="GO:0051539">
    <property type="term" value="F:4 iron, 4 sulfur cluster binding"/>
    <property type="evidence" value="ECO:0007669"/>
    <property type="project" value="UniProtKB-KW"/>
</dbReference>
<evidence type="ECO:0000256" key="2">
    <source>
        <dbReference type="ARBA" id="ARBA00022485"/>
    </source>
</evidence>
<dbReference type="InterPro" id="IPR007197">
    <property type="entry name" value="rSAM"/>
</dbReference>
<dbReference type="SFLD" id="SFLDG01082">
    <property type="entry name" value="B12-binding_domain_containing"/>
    <property type="match status" value="1"/>
</dbReference>
<dbReference type="InterPro" id="IPR006467">
    <property type="entry name" value="MiaB-like_bact"/>
</dbReference>
<dbReference type="InterPro" id="IPR023404">
    <property type="entry name" value="rSAM_horseshoe"/>
</dbReference>
<dbReference type="Pfam" id="PF04055">
    <property type="entry name" value="Radical_SAM"/>
    <property type="match status" value="1"/>
</dbReference>
<keyword evidence="3" id="KW-0808">Transferase</keyword>
<dbReference type="InterPro" id="IPR006638">
    <property type="entry name" value="Elp3/MiaA/NifB-like_rSAM"/>
</dbReference>
<dbReference type="EMBL" id="AZRL01000022">
    <property type="protein sequence ID" value="PNR95045.1"/>
    <property type="molecule type" value="Genomic_DNA"/>
</dbReference>
<dbReference type="CDD" id="cd01335">
    <property type="entry name" value="Radical_SAM"/>
    <property type="match status" value="1"/>
</dbReference>
<dbReference type="NCBIfam" id="TIGR01579">
    <property type="entry name" value="MiaB-like-C"/>
    <property type="match status" value="1"/>
</dbReference>
<evidence type="ECO:0000256" key="5">
    <source>
        <dbReference type="ARBA" id="ARBA00022723"/>
    </source>
</evidence>
<keyword evidence="4" id="KW-0949">S-adenosyl-L-methionine</keyword>
<evidence type="ECO:0000256" key="7">
    <source>
        <dbReference type="ARBA" id="ARBA00023014"/>
    </source>
</evidence>
<evidence type="ECO:0000259" key="8">
    <source>
        <dbReference type="PROSITE" id="PS51449"/>
    </source>
</evidence>
<feature type="domain" description="MTTase N-terminal" evidence="8">
    <location>
        <begin position="3"/>
        <end position="115"/>
    </location>
</feature>